<reference evidence="14 15" key="1">
    <citation type="submission" date="2018-11" db="EMBL/GenBank/DDBJ databases">
        <title>Trebonia kvetii gen.nov., sp.nov., a novel acidophilic actinobacterium, and proposal of the new actinobacterial family Treboniaceae fam. nov.</title>
        <authorList>
            <person name="Rapoport D."/>
            <person name="Sagova-Mareckova M."/>
            <person name="Sedlacek I."/>
            <person name="Provaznik J."/>
            <person name="Kralova S."/>
            <person name="Pavlinic D."/>
            <person name="Benes V."/>
            <person name="Kopecky J."/>
        </authorList>
    </citation>
    <scope>NUCLEOTIDE SEQUENCE [LARGE SCALE GENOMIC DNA]</scope>
    <source>
        <strain evidence="14 15">15Tr583</strain>
    </source>
</reference>
<evidence type="ECO:0000256" key="12">
    <source>
        <dbReference type="RuleBase" id="RU004478"/>
    </source>
</evidence>
<dbReference type="GO" id="GO:0051087">
    <property type="term" value="F:protein-folding chaperone binding"/>
    <property type="evidence" value="ECO:0007669"/>
    <property type="project" value="InterPro"/>
</dbReference>
<dbReference type="PANTHER" id="PTHR21237">
    <property type="entry name" value="GRPE PROTEIN"/>
    <property type="match status" value="1"/>
</dbReference>
<evidence type="ECO:0000256" key="5">
    <source>
        <dbReference type="ARBA" id="ARBA00023016"/>
    </source>
</evidence>
<comment type="caution">
    <text evidence="14">The sequence shown here is derived from an EMBL/GenBank/DDBJ whole genome shotgun (WGS) entry which is preliminary data.</text>
</comment>
<dbReference type="InterPro" id="IPR009012">
    <property type="entry name" value="GrpE_head"/>
</dbReference>
<evidence type="ECO:0000256" key="11">
    <source>
        <dbReference type="RuleBase" id="RU000639"/>
    </source>
</evidence>
<dbReference type="AlphaFoldDB" id="A0A6P2BRM4"/>
<dbReference type="InterPro" id="IPR000740">
    <property type="entry name" value="GrpE"/>
</dbReference>
<evidence type="ECO:0000256" key="8">
    <source>
        <dbReference type="ARBA" id="ARBA00072274"/>
    </source>
</evidence>
<evidence type="ECO:0000313" key="15">
    <source>
        <dbReference type="Proteomes" id="UP000460272"/>
    </source>
</evidence>
<evidence type="ECO:0000256" key="10">
    <source>
        <dbReference type="HAMAP-Rule" id="MF_01151"/>
    </source>
</evidence>
<evidence type="ECO:0000256" key="1">
    <source>
        <dbReference type="ARBA" id="ARBA00004496"/>
    </source>
</evidence>
<dbReference type="InterPro" id="IPR013805">
    <property type="entry name" value="GrpE_CC"/>
</dbReference>
<keyword evidence="4 10" id="KW-0963">Cytoplasm</keyword>
<comment type="subcellular location">
    <subcellularLocation>
        <location evidence="1 10">Cytoplasm</location>
    </subcellularLocation>
</comment>
<feature type="region of interest" description="Disordered" evidence="13">
    <location>
        <begin position="226"/>
        <end position="248"/>
    </location>
</feature>
<keyword evidence="15" id="KW-1185">Reference proteome</keyword>
<protein>
    <recommendedName>
        <fullName evidence="8 10">Protein GrpE</fullName>
    </recommendedName>
    <alternativeName>
        <fullName evidence="9 10">HSP-70 cofactor</fullName>
    </alternativeName>
</protein>
<evidence type="ECO:0000256" key="6">
    <source>
        <dbReference type="ARBA" id="ARBA00023186"/>
    </source>
</evidence>
<dbReference type="SUPFAM" id="SSF58014">
    <property type="entry name" value="Coiled-coil domain of nucleotide exchange factor GrpE"/>
    <property type="match status" value="1"/>
</dbReference>
<dbReference type="Pfam" id="PF01025">
    <property type="entry name" value="GrpE"/>
    <property type="match status" value="1"/>
</dbReference>
<dbReference type="PRINTS" id="PR00773">
    <property type="entry name" value="GRPEPROTEIN"/>
</dbReference>
<dbReference type="FunFam" id="2.30.22.10:FF:000001">
    <property type="entry name" value="Protein GrpE"/>
    <property type="match status" value="1"/>
</dbReference>
<keyword evidence="5 10" id="KW-0346">Stress response</keyword>
<comment type="subunit">
    <text evidence="3 10">Homodimer.</text>
</comment>
<evidence type="ECO:0000313" key="14">
    <source>
        <dbReference type="EMBL" id="TVZ01610.1"/>
    </source>
</evidence>
<dbReference type="PROSITE" id="PS01071">
    <property type="entry name" value="GRPE"/>
    <property type="match status" value="1"/>
</dbReference>
<accession>A0A6P2BRM4</accession>
<proteinExistence type="inferred from homology"/>
<feature type="region of interest" description="Disordered" evidence="13">
    <location>
        <begin position="1"/>
        <end position="97"/>
    </location>
</feature>
<dbReference type="GO" id="GO:0005737">
    <property type="term" value="C:cytoplasm"/>
    <property type="evidence" value="ECO:0007669"/>
    <property type="project" value="UniProtKB-SubCell"/>
</dbReference>
<dbReference type="GO" id="GO:0042803">
    <property type="term" value="F:protein homodimerization activity"/>
    <property type="evidence" value="ECO:0007669"/>
    <property type="project" value="InterPro"/>
</dbReference>
<dbReference type="Gene3D" id="3.90.20.20">
    <property type="match status" value="1"/>
</dbReference>
<sequence length="248" mass="25811">MTAPEEPVNGPVIRDNRRIDPVTGQPRRGKHAASQPAGGNASRPGGPGSARHGRDGDKGSAPANAVTSQEDKPAESTPAPAPAAAAPAVGPLQTQLAERTADLQRLQAEYANYRKRVDRDRATVREQAVASALSDLLPVLDAIGQAREHGELSGGFKSVADSLQAAVAKLGLVSYGQRGDAFDPKIHEALTHTYSPDVAEDTAVEIFQPGYKVGERILRPARVAVAAPATGPEGSGNAAEWPSGEENN</sequence>
<dbReference type="GO" id="GO:0006457">
    <property type="term" value="P:protein folding"/>
    <property type="evidence" value="ECO:0007669"/>
    <property type="project" value="InterPro"/>
</dbReference>
<dbReference type="GO" id="GO:0000774">
    <property type="term" value="F:adenyl-nucleotide exchange factor activity"/>
    <property type="evidence" value="ECO:0007669"/>
    <property type="project" value="InterPro"/>
</dbReference>
<dbReference type="GO" id="GO:0051082">
    <property type="term" value="F:unfolded protein binding"/>
    <property type="evidence" value="ECO:0007669"/>
    <property type="project" value="TreeGrafter"/>
</dbReference>
<dbReference type="RefSeq" id="WP_145858344.1">
    <property type="nucleotide sequence ID" value="NZ_RPFW01000006.1"/>
</dbReference>
<name>A0A6P2BRM4_9ACTN</name>
<dbReference type="Proteomes" id="UP000460272">
    <property type="component" value="Unassembled WGS sequence"/>
</dbReference>
<evidence type="ECO:0000256" key="9">
    <source>
        <dbReference type="ARBA" id="ARBA00076414"/>
    </source>
</evidence>
<keyword evidence="6 10" id="KW-0143">Chaperone</keyword>
<comment type="function">
    <text evidence="7 10 11">Participates actively in the response to hyperosmotic and heat shock by preventing the aggregation of stress-denatured proteins, in association with DnaK and GrpE. It is the nucleotide exchange factor for DnaK and may function as a thermosensor. Unfolded proteins bind initially to DnaJ; upon interaction with the DnaJ-bound protein, DnaK hydrolyzes its bound ATP, resulting in the formation of a stable complex. GrpE releases ADP from DnaK; ATP binding to DnaK triggers the release of the substrate protein, thus completing the reaction cycle. Several rounds of ATP-dependent interactions between DnaJ, DnaK and GrpE are required for fully efficient folding.</text>
</comment>
<comment type="similarity">
    <text evidence="2 10 12">Belongs to the GrpE family.</text>
</comment>
<gene>
    <name evidence="10 14" type="primary">grpE</name>
    <name evidence="14" type="ORF">EAS64_29445</name>
</gene>
<dbReference type="EMBL" id="RPFW01000006">
    <property type="protein sequence ID" value="TVZ01610.1"/>
    <property type="molecule type" value="Genomic_DNA"/>
</dbReference>
<evidence type="ECO:0000256" key="4">
    <source>
        <dbReference type="ARBA" id="ARBA00022490"/>
    </source>
</evidence>
<dbReference type="Gene3D" id="2.30.22.10">
    <property type="entry name" value="Head domain of nucleotide exchange factor GrpE"/>
    <property type="match status" value="1"/>
</dbReference>
<evidence type="ECO:0000256" key="2">
    <source>
        <dbReference type="ARBA" id="ARBA00009054"/>
    </source>
</evidence>
<organism evidence="14 15">
    <name type="scientific">Trebonia kvetii</name>
    <dbReference type="NCBI Taxonomy" id="2480626"/>
    <lineage>
        <taxon>Bacteria</taxon>
        <taxon>Bacillati</taxon>
        <taxon>Actinomycetota</taxon>
        <taxon>Actinomycetes</taxon>
        <taxon>Streptosporangiales</taxon>
        <taxon>Treboniaceae</taxon>
        <taxon>Trebonia</taxon>
    </lineage>
</organism>
<dbReference type="SUPFAM" id="SSF51064">
    <property type="entry name" value="Head domain of nucleotide exchange factor GrpE"/>
    <property type="match status" value="1"/>
</dbReference>
<dbReference type="CDD" id="cd00446">
    <property type="entry name" value="GrpE"/>
    <property type="match status" value="1"/>
</dbReference>
<dbReference type="PANTHER" id="PTHR21237:SF23">
    <property type="entry name" value="GRPE PROTEIN HOMOLOG, MITOCHONDRIAL"/>
    <property type="match status" value="1"/>
</dbReference>
<evidence type="ECO:0000256" key="13">
    <source>
        <dbReference type="SAM" id="MobiDB-lite"/>
    </source>
</evidence>
<dbReference type="HAMAP" id="MF_01151">
    <property type="entry name" value="GrpE"/>
    <property type="match status" value="1"/>
</dbReference>
<evidence type="ECO:0000256" key="7">
    <source>
        <dbReference type="ARBA" id="ARBA00053401"/>
    </source>
</evidence>
<evidence type="ECO:0000256" key="3">
    <source>
        <dbReference type="ARBA" id="ARBA00011738"/>
    </source>
</evidence>
<dbReference type="OrthoDB" id="5191115at2"/>